<feature type="domain" description="Cux N-terminal" evidence="3">
    <location>
        <begin position="45"/>
        <end position="140"/>
    </location>
</feature>
<proteinExistence type="predicted"/>
<dbReference type="PANTHER" id="PTHR14043">
    <property type="entry name" value="CCAAT DISPLACEMENT PROTEIN-RELATED"/>
    <property type="match status" value="1"/>
</dbReference>
<dbReference type="InterPro" id="IPR057476">
    <property type="entry name" value="Cux_N"/>
</dbReference>
<dbReference type="GeneTree" id="ENSGT00940000159751"/>
<evidence type="ECO:0000259" key="3">
    <source>
        <dbReference type="Pfam" id="PF25398"/>
    </source>
</evidence>
<reference evidence="4" key="1">
    <citation type="submission" date="2025-08" db="UniProtKB">
        <authorList>
            <consortium name="Ensembl"/>
        </authorList>
    </citation>
    <scope>IDENTIFICATION</scope>
</reference>
<feature type="coiled-coil region" evidence="2">
    <location>
        <begin position="134"/>
        <end position="167"/>
    </location>
</feature>
<dbReference type="GO" id="GO:0000977">
    <property type="term" value="F:RNA polymerase II transcription regulatory region sequence-specific DNA binding"/>
    <property type="evidence" value="ECO:0007669"/>
    <property type="project" value="TreeGrafter"/>
</dbReference>
<evidence type="ECO:0000256" key="2">
    <source>
        <dbReference type="SAM" id="Coils"/>
    </source>
</evidence>
<dbReference type="GO" id="GO:0005634">
    <property type="term" value="C:nucleus"/>
    <property type="evidence" value="ECO:0007669"/>
    <property type="project" value="TreeGrafter"/>
</dbReference>
<evidence type="ECO:0000313" key="5">
    <source>
        <dbReference type="Proteomes" id="UP000694388"/>
    </source>
</evidence>
<dbReference type="Ensembl" id="ENSEBUT00000011337.1">
    <property type="protein sequence ID" value="ENSEBUP00000010784.1"/>
    <property type="gene ID" value="ENSEBUG00000006882.1"/>
</dbReference>
<dbReference type="Pfam" id="PF25398">
    <property type="entry name" value="CUX1_N"/>
    <property type="match status" value="1"/>
</dbReference>
<dbReference type="Proteomes" id="UP000694388">
    <property type="component" value="Unplaced"/>
</dbReference>
<dbReference type="PANTHER" id="PTHR14043:SF2">
    <property type="entry name" value="HOMEOBOX PROTEIN CUT"/>
    <property type="match status" value="1"/>
</dbReference>
<evidence type="ECO:0000256" key="1">
    <source>
        <dbReference type="ARBA" id="ARBA00023054"/>
    </source>
</evidence>
<name>A0A8C4Q785_EPTBU</name>
<keyword evidence="5" id="KW-1185">Reference proteome</keyword>
<dbReference type="GO" id="GO:0000981">
    <property type="term" value="F:DNA-binding transcription factor activity, RNA polymerase II-specific"/>
    <property type="evidence" value="ECO:0007669"/>
    <property type="project" value="TreeGrafter"/>
</dbReference>
<reference evidence="4" key="2">
    <citation type="submission" date="2025-09" db="UniProtKB">
        <authorList>
            <consortium name="Ensembl"/>
        </authorList>
    </citation>
    <scope>IDENTIFICATION</scope>
</reference>
<sequence>MYLIISFIRHILSHLTLPCWHLKVHPDYLAGVFIHHFVWSAQQCLELKQRELGATAVELASRQEGSEESRRHLVEQSRDFKRSAPEELKKLAAPLLKSFQAEIDSLLWRSREAEAAFLNVSKRIAEAPDPTLHLERLEETLERLQDVEAANQQLSEALEREVTCQREHADRDRRLREAQLGLAAKLAETERHTRNLQAGG</sequence>
<evidence type="ECO:0000313" key="4">
    <source>
        <dbReference type="Ensembl" id="ENSEBUP00000010784.1"/>
    </source>
</evidence>
<keyword evidence="1 2" id="KW-0175">Coiled coil</keyword>
<dbReference type="AlphaFoldDB" id="A0A8C4Q785"/>
<accession>A0A8C4Q785</accession>
<organism evidence="4 5">
    <name type="scientific">Eptatretus burgeri</name>
    <name type="common">Inshore hagfish</name>
    <dbReference type="NCBI Taxonomy" id="7764"/>
    <lineage>
        <taxon>Eukaryota</taxon>
        <taxon>Metazoa</taxon>
        <taxon>Chordata</taxon>
        <taxon>Craniata</taxon>
        <taxon>Vertebrata</taxon>
        <taxon>Cyclostomata</taxon>
        <taxon>Myxini</taxon>
        <taxon>Myxiniformes</taxon>
        <taxon>Myxinidae</taxon>
        <taxon>Eptatretinae</taxon>
        <taxon>Eptatretus</taxon>
    </lineage>
</organism>
<protein>
    <recommendedName>
        <fullName evidence="3">Cux N-terminal domain-containing protein</fullName>
    </recommendedName>
</protein>